<evidence type="ECO:0000256" key="1">
    <source>
        <dbReference type="ARBA" id="ARBA00001971"/>
    </source>
</evidence>
<dbReference type="Proteomes" id="UP000270230">
    <property type="component" value="Unassembled WGS sequence"/>
</dbReference>
<keyword evidence="3 8" id="KW-0349">Heme</keyword>
<name>A0A3M7H7Q6_HORWE</name>
<dbReference type="GO" id="GO:0005506">
    <property type="term" value="F:iron ion binding"/>
    <property type="evidence" value="ECO:0007669"/>
    <property type="project" value="InterPro"/>
</dbReference>
<dbReference type="PROSITE" id="PS00086">
    <property type="entry name" value="CYTOCHROME_P450"/>
    <property type="match status" value="1"/>
</dbReference>
<evidence type="ECO:0000313" key="12">
    <source>
        <dbReference type="Proteomes" id="UP000269539"/>
    </source>
</evidence>
<dbReference type="EMBL" id="QWIO01000094">
    <property type="protein sequence ID" value="RMZ09421.1"/>
    <property type="molecule type" value="Genomic_DNA"/>
</dbReference>
<evidence type="ECO:0000313" key="13">
    <source>
        <dbReference type="Proteomes" id="UP000270230"/>
    </source>
</evidence>
<dbReference type="Pfam" id="PF00067">
    <property type="entry name" value="p450"/>
    <property type="match status" value="1"/>
</dbReference>
<keyword evidence="4 8" id="KW-0479">Metal-binding</keyword>
<dbReference type="Gene3D" id="1.10.630.10">
    <property type="entry name" value="Cytochrome P450"/>
    <property type="match status" value="1"/>
</dbReference>
<dbReference type="CDD" id="cd11041">
    <property type="entry name" value="CYP503A1-like"/>
    <property type="match status" value="1"/>
</dbReference>
<feature type="binding site" description="axial binding residue" evidence="8">
    <location>
        <position position="335"/>
    </location>
    <ligand>
        <name>heme</name>
        <dbReference type="ChEBI" id="CHEBI:30413"/>
    </ligand>
    <ligandPart>
        <name>Fe</name>
        <dbReference type="ChEBI" id="CHEBI:18248"/>
    </ligandPart>
</feature>
<sequence>MSNYPGFEVFSEGAQDSTILKEVIGQHMNKGIAKLIQPLSEETMLAIQQQIAVTADWQEVTLKANVLPIVARVSSRIFTGPQLCRDSAWLRLTSDYTTQAVRAVYAMRVWPAPLRPIVHWFLPACCRLRADVHEARRVINEVLRERGKAQSAWEESYKHHDDALAWFERQAKGRPYDASLAQMVLAFVSAHTTTDLLTQVLIDVSQHEYIVQPLRDEIREATERHGITAVALQAMGLLDSVIKESQRLKPISIASMRRVAKSDIRLSDGTFISQGSSLMVLSDRHWDEELYHRAQEWDGYRFLRRAQTASDQAGAANLVATSPEHLGFGYGLHACPGRFLAAHMIKIVMIHLLQNYDWRLSQGQKPRIRKTGIFLDSDSNVKMEFRRRKT</sequence>
<evidence type="ECO:0000256" key="6">
    <source>
        <dbReference type="ARBA" id="ARBA00023004"/>
    </source>
</evidence>
<dbReference type="GO" id="GO:0004497">
    <property type="term" value="F:monooxygenase activity"/>
    <property type="evidence" value="ECO:0007669"/>
    <property type="project" value="UniProtKB-KW"/>
</dbReference>
<keyword evidence="5 9" id="KW-0560">Oxidoreductase</keyword>
<evidence type="ECO:0000256" key="7">
    <source>
        <dbReference type="ARBA" id="ARBA00023033"/>
    </source>
</evidence>
<keyword evidence="6 8" id="KW-0408">Iron</keyword>
<evidence type="ECO:0000256" key="3">
    <source>
        <dbReference type="ARBA" id="ARBA00022617"/>
    </source>
</evidence>
<evidence type="ECO:0008006" key="14">
    <source>
        <dbReference type="Google" id="ProtNLM"/>
    </source>
</evidence>
<dbReference type="PRINTS" id="PR00465">
    <property type="entry name" value="EP450IV"/>
</dbReference>
<evidence type="ECO:0000256" key="4">
    <source>
        <dbReference type="ARBA" id="ARBA00022723"/>
    </source>
</evidence>
<evidence type="ECO:0000256" key="9">
    <source>
        <dbReference type="RuleBase" id="RU000461"/>
    </source>
</evidence>
<dbReference type="InterPro" id="IPR002403">
    <property type="entry name" value="Cyt_P450_E_grp-IV"/>
</dbReference>
<dbReference type="PANTHER" id="PTHR46206">
    <property type="entry name" value="CYTOCHROME P450"/>
    <property type="match status" value="1"/>
</dbReference>
<organism evidence="11 12">
    <name type="scientific">Hortaea werneckii</name>
    <name type="common">Black yeast</name>
    <name type="synonym">Cladosporium werneckii</name>
    <dbReference type="NCBI Taxonomy" id="91943"/>
    <lineage>
        <taxon>Eukaryota</taxon>
        <taxon>Fungi</taxon>
        <taxon>Dikarya</taxon>
        <taxon>Ascomycota</taxon>
        <taxon>Pezizomycotina</taxon>
        <taxon>Dothideomycetes</taxon>
        <taxon>Dothideomycetidae</taxon>
        <taxon>Mycosphaerellales</taxon>
        <taxon>Teratosphaeriaceae</taxon>
        <taxon>Hortaea</taxon>
    </lineage>
</organism>
<proteinExistence type="inferred from homology"/>
<dbReference type="GO" id="GO:0016705">
    <property type="term" value="F:oxidoreductase activity, acting on paired donors, with incorporation or reduction of molecular oxygen"/>
    <property type="evidence" value="ECO:0007669"/>
    <property type="project" value="InterPro"/>
</dbReference>
<evidence type="ECO:0000256" key="2">
    <source>
        <dbReference type="ARBA" id="ARBA00010617"/>
    </source>
</evidence>
<dbReference type="EMBL" id="QWIN01000159">
    <property type="protein sequence ID" value="RMY57640.1"/>
    <property type="molecule type" value="Genomic_DNA"/>
</dbReference>
<gene>
    <name evidence="11" type="ORF">D0864_01512</name>
    <name evidence="10" type="ORF">D0865_03015</name>
</gene>
<accession>A0A3M7H7Q6</accession>
<comment type="caution">
    <text evidence="11">The sequence shown here is derived from an EMBL/GenBank/DDBJ whole genome shotgun (WGS) entry which is preliminary data.</text>
</comment>
<evidence type="ECO:0000256" key="8">
    <source>
        <dbReference type="PIRSR" id="PIRSR602403-1"/>
    </source>
</evidence>
<dbReference type="Proteomes" id="UP000269539">
    <property type="component" value="Unassembled WGS sequence"/>
</dbReference>
<comment type="cofactor">
    <cofactor evidence="1 8">
        <name>heme</name>
        <dbReference type="ChEBI" id="CHEBI:30413"/>
    </cofactor>
</comment>
<keyword evidence="7 9" id="KW-0503">Monooxygenase</keyword>
<dbReference type="InterPro" id="IPR001128">
    <property type="entry name" value="Cyt_P450"/>
</dbReference>
<comment type="similarity">
    <text evidence="2 9">Belongs to the cytochrome P450 family.</text>
</comment>
<dbReference type="GO" id="GO:0020037">
    <property type="term" value="F:heme binding"/>
    <property type="evidence" value="ECO:0007669"/>
    <property type="project" value="InterPro"/>
</dbReference>
<evidence type="ECO:0000313" key="10">
    <source>
        <dbReference type="EMBL" id="RMY57640.1"/>
    </source>
</evidence>
<dbReference type="SUPFAM" id="SSF48264">
    <property type="entry name" value="Cytochrome P450"/>
    <property type="match status" value="1"/>
</dbReference>
<evidence type="ECO:0000313" key="11">
    <source>
        <dbReference type="EMBL" id="RMZ09421.1"/>
    </source>
</evidence>
<dbReference type="PANTHER" id="PTHR46206:SF2">
    <property type="entry name" value="CYTOCHROME P450 MONOOXYGENASE AUSG-RELATED"/>
    <property type="match status" value="1"/>
</dbReference>
<dbReference type="InterPro" id="IPR017972">
    <property type="entry name" value="Cyt_P450_CS"/>
</dbReference>
<protein>
    <recommendedName>
        <fullName evidence="14">Cytochrome P450 monooxygenase</fullName>
    </recommendedName>
</protein>
<dbReference type="AlphaFoldDB" id="A0A3M7H7Q6"/>
<evidence type="ECO:0000256" key="5">
    <source>
        <dbReference type="ARBA" id="ARBA00023002"/>
    </source>
</evidence>
<reference evidence="12 13" key="1">
    <citation type="journal article" date="2018" name="BMC Genomics">
        <title>Genomic evidence for intraspecific hybridization in a clonal and extremely halotolerant yeast.</title>
        <authorList>
            <person name="Gostincar C."/>
            <person name="Stajich J.E."/>
            <person name="Zupancic J."/>
            <person name="Zalar P."/>
            <person name="Gunde-Cimerman N."/>
        </authorList>
    </citation>
    <scope>NUCLEOTIDE SEQUENCE [LARGE SCALE GENOMIC DNA]</scope>
    <source>
        <strain evidence="11 12">EXF-10513</strain>
        <strain evidence="10 13">EXF-151</strain>
    </source>
</reference>
<dbReference type="OrthoDB" id="1844152at2759"/>
<dbReference type="InterPro" id="IPR036396">
    <property type="entry name" value="Cyt_P450_sf"/>
</dbReference>